<dbReference type="GO" id="GO:0016887">
    <property type="term" value="F:ATP hydrolysis activity"/>
    <property type="evidence" value="ECO:0007669"/>
    <property type="project" value="TreeGrafter"/>
</dbReference>
<dbReference type="PANTHER" id="PTHR43384:SF4">
    <property type="entry name" value="CELLULOSE BIOSYNTHESIS PROTEIN BCSQ-RELATED"/>
    <property type="match status" value="1"/>
</dbReference>
<evidence type="ECO:0000256" key="2">
    <source>
        <dbReference type="ARBA" id="ARBA00022840"/>
    </source>
</evidence>
<protein>
    <submittedName>
        <fullName evidence="3">MinD/ParA family protein</fullName>
    </submittedName>
</protein>
<accession>A0A3S2UHJ7</accession>
<dbReference type="Gene3D" id="3.40.50.300">
    <property type="entry name" value="P-loop containing nucleotide triphosphate hydrolases"/>
    <property type="match status" value="1"/>
</dbReference>
<reference evidence="3 4" key="1">
    <citation type="submission" date="2019-01" db="EMBL/GenBank/DDBJ databases">
        <title>Bacillus sp. M5HDSG1-1, whole genome shotgun sequence.</title>
        <authorList>
            <person name="Tuo L."/>
        </authorList>
    </citation>
    <scope>NUCLEOTIDE SEQUENCE [LARGE SCALE GENOMIC DNA]</scope>
    <source>
        <strain evidence="3 4">M5HDSG1-1</strain>
    </source>
</reference>
<dbReference type="PANTHER" id="PTHR43384">
    <property type="entry name" value="SEPTUM SITE-DETERMINING PROTEIN MIND HOMOLOG, CHLOROPLASTIC-RELATED"/>
    <property type="match status" value="1"/>
</dbReference>
<dbReference type="InterPro" id="IPR027417">
    <property type="entry name" value="P-loop_NTPase"/>
</dbReference>
<dbReference type="SUPFAM" id="SSF52540">
    <property type="entry name" value="P-loop containing nucleoside triphosphate hydrolases"/>
    <property type="match status" value="1"/>
</dbReference>
<comment type="caution">
    <text evidence="3">The sequence shown here is derived from an EMBL/GenBank/DDBJ whole genome shotgun (WGS) entry which is preliminary data.</text>
</comment>
<keyword evidence="4" id="KW-1185">Reference proteome</keyword>
<keyword evidence="1" id="KW-0547">Nucleotide-binding</keyword>
<dbReference type="PIRSF" id="PIRSF003092">
    <property type="entry name" value="MinD"/>
    <property type="match status" value="1"/>
</dbReference>
<dbReference type="Pfam" id="PF10609">
    <property type="entry name" value="ParA"/>
    <property type="match status" value="1"/>
</dbReference>
<dbReference type="GO" id="GO:0009898">
    <property type="term" value="C:cytoplasmic side of plasma membrane"/>
    <property type="evidence" value="ECO:0007669"/>
    <property type="project" value="TreeGrafter"/>
</dbReference>
<gene>
    <name evidence="3" type="ORF">EM808_00975</name>
</gene>
<evidence type="ECO:0000313" key="4">
    <source>
        <dbReference type="Proteomes" id="UP000288024"/>
    </source>
</evidence>
<dbReference type="RefSeq" id="WP_127734552.1">
    <property type="nucleotide sequence ID" value="NZ_CAJCKN010000045.1"/>
</dbReference>
<dbReference type="InterPro" id="IPR025501">
    <property type="entry name" value="MinD_FleN"/>
</dbReference>
<organism evidence="3 4">
    <name type="scientific">Niallia taxi</name>
    <dbReference type="NCBI Taxonomy" id="2499688"/>
    <lineage>
        <taxon>Bacteria</taxon>
        <taxon>Bacillati</taxon>
        <taxon>Bacillota</taxon>
        <taxon>Bacilli</taxon>
        <taxon>Bacillales</taxon>
        <taxon>Bacillaceae</taxon>
        <taxon>Niallia</taxon>
    </lineage>
</organism>
<evidence type="ECO:0000313" key="3">
    <source>
        <dbReference type="EMBL" id="RVT67082.1"/>
    </source>
</evidence>
<sequence length="287" mass="32210">MTDQAAMLRKRFEQFHNPKKQRTLAVVSGKGGVGKSNFSLNFSLSLKLKGYSVLLIDMDIGMGNVDILMGSQPSYSIVDYFRNNASFSDIIHTGAGGIDFIAGGSGLTDFLDMGENQLARFFQEFESHLSNYDYILFDMGAGISTDTLHFILSVDDVIVLTTPEPTSITDAYAAMKFIHLQKDDIPFYVVVNRTISILDGKETYQKLKNVVGRFLERDIINLGAIPDDQNVAKAVRKQVPFIIFNENSQASKALTEIADRYCKQEFADPQENKKPFMAKLKRLLFER</sequence>
<keyword evidence="2" id="KW-0067">ATP-binding</keyword>
<dbReference type="CDD" id="cd02038">
    <property type="entry name" value="FlhG-like"/>
    <property type="match status" value="1"/>
</dbReference>
<dbReference type="InterPro" id="IPR050625">
    <property type="entry name" value="ParA/MinD_ATPase"/>
</dbReference>
<dbReference type="GO" id="GO:0005829">
    <property type="term" value="C:cytosol"/>
    <property type="evidence" value="ECO:0007669"/>
    <property type="project" value="TreeGrafter"/>
</dbReference>
<name>A0A3S2UHJ7_9BACI</name>
<dbReference type="InterPro" id="IPR033756">
    <property type="entry name" value="YlxH/NBP35"/>
</dbReference>
<dbReference type="EMBL" id="RZTZ01000001">
    <property type="protein sequence ID" value="RVT67082.1"/>
    <property type="molecule type" value="Genomic_DNA"/>
</dbReference>
<dbReference type="GeneID" id="87615223"/>
<dbReference type="AlphaFoldDB" id="A0A3S2UHJ7"/>
<evidence type="ECO:0000256" key="1">
    <source>
        <dbReference type="ARBA" id="ARBA00022741"/>
    </source>
</evidence>
<dbReference type="Proteomes" id="UP000288024">
    <property type="component" value="Unassembled WGS sequence"/>
</dbReference>
<proteinExistence type="predicted"/>
<dbReference type="GO" id="GO:0051782">
    <property type="term" value="P:negative regulation of cell division"/>
    <property type="evidence" value="ECO:0007669"/>
    <property type="project" value="TreeGrafter"/>
</dbReference>
<dbReference type="InterPro" id="IPR033875">
    <property type="entry name" value="FlhG"/>
</dbReference>
<dbReference type="GO" id="GO:0005524">
    <property type="term" value="F:ATP binding"/>
    <property type="evidence" value="ECO:0007669"/>
    <property type="project" value="UniProtKB-KW"/>
</dbReference>